<dbReference type="EMBL" id="CP002008">
    <property type="protein sequence ID" value="ADG09773.1"/>
    <property type="molecule type" value="Genomic_DNA"/>
</dbReference>
<dbReference type="PRINTS" id="PR00313">
    <property type="entry name" value="CABNDNGRPT"/>
</dbReference>
<dbReference type="RefSeq" id="WP_013078440.1">
    <property type="nucleotide sequence ID" value="NC_014100.1"/>
</dbReference>
<protein>
    <submittedName>
        <fullName evidence="3">Hemolysin-type calcium-binding region</fullName>
    </submittedName>
</protein>
<proteinExistence type="predicted"/>
<keyword evidence="2" id="KW-0964">Secreted</keyword>
<sequence>MSVLADPKAVQVITTGALRDVAASASGATIYVSNGEGWVTAFNVTTGDVTGRWKVGANLSGMDVSPDGRYLVVGEAQTSNGAAVVHRLDLTTGEIKDFSFVVGLSASGFYDVAWGKDGTVLVTQYAYLTQGALWTLDTTTGQFSKVSGDISQGGVLSVSEDRSKILYGSDSAQGGSLYVYDVTTKTTATIPNNTNYYNSGYQAISGAGQMLAQALYGAVRIYDFSNKLVADLTALHPEIKFVTAGVEFSADGSKLYVLDTQQDRILQMSTRDWAIERSIRLGAEVGDNYVGSGAYGDRLTLSADGNYLVVFSGSTVTSVNVKLAWDPGTDKADVLTGDAGANIIYGFGGNDVIDGGAGNDSLYGDAGDDTLIGGLGDDYLDGGYGIDTADYSGATGAINVGLGYYSQDAGVMGRDSLISIENIKGSAFADWIAGTDGVNVITGGAGDDTINGRGGDDVLRGEAGDDILIGGAGADTIDGGDGNDILAFDDIYTSIQVDLGKAGPQNTRGDGVDTLISIEGVKGTGYRDILVGSDGANTFEGRGGDDIIDGKGGIDTAVYDGNSTDYTWTHNANGSWTVRDSRANWTGTDTLLNVEILKFKDKSVTLSSDTTATVGDVYRPDVVQRLATSSSFGFDATISIDGKTIFSASSGGYVDAFDVASGDLKGRWKLGETAGALDVSPDGRYLFAVGEVKESNSDPNAYQGIATLHRLDLVTGAVADYTLPVSGNLRGFQDVAVGANGVVLLTQAATTGATALWTLDVSTGQFTDSPGYGSSGALTVSADRSKILFVPGSIDSAPMYVYDVASASLTQKVFGGFFNAGIQAISATARLMTMAGYNQARVFDLNGNFIVDLAAVHPELSKSIQGLAFSADGSKLFVVDKDMSRILQLSTKDWSIERGVAIPYEKGVIEWNTPVTSIGDRITLSSDGRYMLLLPGSTVVSIDLQANWVSGSDKADVVTGDDSANTIFGFSGNDVIDGGKGDDILYGDGGDDRLIGGEGNDTFHGGDGVDTVDYSTAAAAVTIDLTRSSSQQDTRGAGLDTIWYDIENLIGSRFDDTLRGGYTANTLNGGAGDDTIYGGGGSDILQGGAGNDVLNGEADDDSYDGGDGFDTVTYESASSGVTVDLTKIGPQNTRGGGVETLANIESLKGSAFADTLTGDDGANTLNGGAGADSLSGGGGDDLLIGGAGDDTLDGGAGADTVRYYGWANDYSVVTNTDGSVTVTDLRGGSPDGVDRLIGLEKIIFRPEPTAGELNYELSSILRGSSYDPKITALAASISSDWAAGKLTLDQVTAEVVKAAGATTSVATLAYEFFTGKIPGRAGVDYLVSTYGGNVNNLNSAYYQSFNLENRYINFAVNLGKVGEGKDAFAAKYGALTLFDATREAYKTIFGAAPTDAKIHAMIDSRVDYFAAYGGDGANGIGTKAAMVGWLLAEAQKADLGVMVRSNDAWLTDLADGSAPFAIDILDPAKGYYKADFVFGGT</sequence>
<gene>
    <name evidence="3" type="ordered locus">Cseg_1274</name>
</gene>
<dbReference type="GO" id="GO:0005576">
    <property type="term" value="C:extracellular region"/>
    <property type="evidence" value="ECO:0007669"/>
    <property type="project" value="UniProtKB-SubCell"/>
</dbReference>
<dbReference type="SUPFAM" id="SSF51120">
    <property type="entry name" value="beta-Roll"/>
    <property type="match status" value="6"/>
</dbReference>
<dbReference type="InterPro" id="IPR015943">
    <property type="entry name" value="WD40/YVTN_repeat-like_dom_sf"/>
</dbReference>
<dbReference type="SUPFAM" id="SSF82171">
    <property type="entry name" value="DPP6 N-terminal domain-like"/>
    <property type="match status" value="1"/>
</dbReference>
<dbReference type="KEGG" id="cse:Cseg_1274"/>
<dbReference type="InterPro" id="IPR050557">
    <property type="entry name" value="RTX_toxin/Mannuronan_C5-epim"/>
</dbReference>
<dbReference type="HOGENOM" id="CLU_249614_0_0_5"/>
<dbReference type="PANTHER" id="PTHR38340:SF1">
    <property type="entry name" value="S-LAYER PROTEIN"/>
    <property type="match status" value="1"/>
</dbReference>
<dbReference type="InterPro" id="IPR011044">
    <property type="entry name" value="Quino_amine_DH_bsu"/>
</dbReference>
<dbReference type="Pfam" id="PF19198">
    <property type="entry name" value="RsaA_NTD"/>
    <property type="match status" value="1"/>
</dbReference>
<dbReference type="Gene3D" id="2.130.10.10">
    <property type="entry name" value="YVTN repeat-like/Quinoprotein amine dehydrogenase"/>
    <property type="match status" value="2"/>
</dbReference>
<reference evidence="4" key="1">
    <citation type="journal article" date="2011" name="J. Bacteriol.">
        <title>Genome sequences of eight morphologically diverse alphaproteobacteria.</title>
        <authorList>
            <consortium name="US DOE Joint Genome Institute"/>
            <person name="Brown P.J."/>
            <person name="Kysela D.T."/>
            <person name="Buechlein A."/>
            <person name="Hemmerich C."/>
            <person name="Brun Y.V."/>
        </authorList>
    </citation>
    <scope>NUCLEOTIDE SEQUENCE [LARGE SCALE GENOMIC DNA]</scope>
    <source>
        <strain evidence="4">ATCC 21756 / DSM 7131 / JCM 7823 / NBRC 15250 / LMG 17158 / TK0059</strain>
    </source>
</reference>
<organism evidence="3 4">
    <name type="scientific">Caulobacter segnis (strain ATCC 21756 / DSM 7131 / JCM 7823 / NBRC 15250 / LMG 17158 / TK0059)</name>
    <name type="common">Mycoplana segnis</name>
    <dbReference type="NCBI Taxonomy" id="509190"/>
    <lineage>
        <taxon>Bacteria</taxon>
        <taxon>Pseudomonadati</taxon>
        <taxon>Pseudomonadota</taxon>
        <taxon>Alphaproteobacteria</taxon>
        <taxon>Caulobacterales</taxon>
        <taxon>Caulobacteraceae</taxon>
        <taxon>Caulobacter</taxon>
    </lineage>
</organism>
<dbReference type="PROSITE" id="PS00330">
    <property type="entry name" value="HEMOLYSIN_CALCIUM"/>
    <property type="match status" value="8"/>
</dbReference>
<dbReference type="SUPFAM" id="SSF50969">
    <property type="entry name" value="YVTN repeat-like/Quinoprotein amine dehydrogenase"/>
    <property type="match status" value="1"/>
</dbReference>
<dbReference type="PANTHER" id="PTHR38340">
    <property type="entry name" value="S-LAYER PROTEIN"/>
    <property type="match status" value="1"/>
</dbReference>
<name>D5VFP1_CAUST</name>
<dbReference type="GO" id="GO:0005509">
    <property type="term" value="F:calcium ion binding"/>
    <property type="evidence" value="ECO:0007669"/>
    <property type="project" value="InterPro"/>
</dbReference>
<dbReference type="Pfam" id="PF00353">
    <property type="entry name" value="HemolysinCabind"/>
    <property type="match status" value="7"/>
</dbReference>
<dbReference type="InterPro" id="IPR011049">
    <property type="entry name" value="Serralysin-like_metalloprot_C"/>
</dbReference>
<dbReference type="Gene3D" id="2.150.10.10">
    <property type="entry name" value="Serralysin-like metalloprotease, C-terminal"/>
    <property type="match status" value="5"/>
</dbReference>
<evidence type="ECO:0000256" key="2">
    <source>
        <dbReference type="ARBA" id="ARBA00022525"/>
    </source>
</evidence>
<dbReference type="eggNOG" id="COG2931">
    <property type="taxonomic scope" value="Bacteria"/>
</dbReference>
<comment type="subcellular location">
    <subcellularLocation>
        <location evidence="1">Secreted</location>
    </subcellularLocation>
</comment>
<dbReference type="STRING" id="509190.Cseg_1274"/>
<evidence type="ECO:0000313" key="4">
    <source>
        <dbReference type="Proteomes" id="UP000002629"/>
    </source>
</evidence>
<dbReference type="Proteomes" id="UP000002629">
    <property type="component" value="Chromosome"/>
</dbReference>
<dbReference type="InterPro" id="IPR018511">
    <property type="entry name" value="Hemolysin-typ_Ca-bd_CS"/>
</dbReference>
<accession>D5VFP1</accession>
<evidence type="ECO:0000313" key="3">
    <source>
        <dbReference type="EMBL" id="ADG09773.1"/>
    </source>
</evidence>
<dbReference type="InterPro" id="IPR001343">
    <property type="entry name" value="Hemolysn_Ca-bd"/>
</dbReference>
<evidence type="ECO:0000256" key="1">
    <source>
        <dbReference type="ARBA" id="ARBA00004613"/>
    </source>
</evidence>